<gene>
    <name evidence="9" type="ORF">SAMN04487904_11394</name>
</gene>
<feature type="transmembrane region" description="Helical" evidence="8">
    <location>
        <begin position="6"/>
        <end position="22"/>
    </location>
</feature>
<dbReference type="Pfam" id="PF00893">
    <property type="entry name" value="Multi_Drug_Res"/>
    <property type="match status" value="1"/>
</dbReference>
<proteinExistence type="inferred from homology"/>
<evidence type="ECO:0000256" key="3">
    <source>
        <dbReference type="ARBA" id="ARBA00022475"/>
    </source>
</evidence>
<evidence type="ECO:0000256" key="7">
    <source>
        <dbReference type="RuleBase" id="RU003942"/>
    </source>
</evidence>
<dbReference type="InterPro" id="IPR037185">
    <property type="entry name" value="EmrE-like"/>
</dbReference>
<dbReference type="SUPFAM" id="SSF103481">
    <property type="entry name" value="Multidrug resistance efflux transporter EmrE"/>
    <property type="match status" value="1"/>
</dbReference>
<evidence type="ECO:0000256" key="5">
    <source>
        <dbReference type="ARBA" id="ARBA00022989"/>
    </source>
</evidence>
<name>A0A1I7BYW8_9ACTN</name>
<keyword evidence="4 7" id="KW-0812">Transmembrane</keyword>
<keyword evidence="6 8" id="KW-0472">Membrane</keyword>
<keyword evidence="3" id="KW-1003">Cell membrane</keyword>
<dbReference type="GO" id="GO:0022857">
    <property type="term" value="F:transmembrane transporter activity"/>
    <property type="evidence" value="ECO:0007669"/>
    <property type="project" value="InterPro"/>
</dbReference>
<dbReference type="EMBL" id="FPAT01000013">
    <property type="protein sequence ID" value="SFT92339.1"/>
    <property type="molecule type" value="Genomic_DNA"/>
</dbReference>
<evidence type="ECO:0000313" key="9">
    <source>
        <dbReference type="EMBL" id="SFT92339.1"/>
    </source>
</evidence>
<dbReference type="InterPro" id="IPR045324">
    <property type="entry name" value="Small_multidrug_res"/>
</dbReference>
<evidence type="ECO:0000256" key="6">
    <source>
        <dbReference type="ARBA" id="ARBA00023136"/>
    </source>
</evidence>
<dbReference type="AlphaFoldDB" id="A0A1I7BYW8"/>
<protein>
    <submittedName>
        <fullName evidence="9">Quaternary ammonium compound-resistance protein SugE</fullName>
    </submittedName>
</protein>
<comment type="subcellular location">
    <subcellularLocation>
        <location evidence="1 7">Cell membrane</location>
        <topology evidence="1 7">Multi-pass membrane protein</topology>
    </subcellularLocation>
</comment>
<reference evidence="10" key="1">
    <citation type="submission" date="2016-10" db="EMBL/GenBank/DDBJ databases">
        <authorList>
            <person name="Varghese N."/>
            <person name="Submissions S."/>
        </authorList>
    </citation>
    <scope>NUCLEOTIDE SEQUENCE [LARGE SCALE GENOMIC DNA]</scope>
    <source>
        <strain evidence="10">DSM 45501</strain>
    </source>
</reference>
<dbReference type="PANTHER" id="PTHR30561">
    <property type="entry name" value="SMR FAMILY PROTON-DEPENDENT DRUG EFFLUX TRANSPORTER SUGE"/>
    <property type="match status" value="1"/>
</dbReference>
<evidence type="ECO:0000256" key="2">
    <source>
        <dbReference type="ARBA" id="ARBA00022448"/>
    </source>
</evidence>
<feature type="transmembrane region" description="Helical" evidence="8">
    <location>
        <begin position="59"/>
        <end position="78"/>
    </location>
</feature>
<accession>A0A1I7BYW8</accession>
<feature type="transmembrane region" description="Helical" evidence="8">
    <location>
        <begin position="29"/>
        <end position="53"/>
    </location>
</feature>
<organism evidence="9 10">
    <name type="scientific">Actinopolyspora righensis</name>
    <dbReference type="NCBI Taxonomy" id="995060"/>
    <lineage>
        <taxon>Bacteria</taxon>
        <taxon>Bacillati</taxon>
        <taxon>Actinomycetota</taxon>
        <taxon>Actinomycetes</taxon>
        <taxon>Actinopolysporales</taxon>
        <taxon>Actinopolysporaceae</taxon>
        <taxon>Actinopolyspora</taxon>
        <taxon>Actinopolyspora alba group</taxon>
    </lineage>
</organism>
<dbReference type="Gene3D" id="1.10.3730.20">
    <property type="match status" value="1"/>
</dbReference>
<dbReference type="PANTHER" id="PTHR30561:SF0">
    <property type="entry name" value="GUANIDINIUM EXPORTER"/>
    <property type="match status" value="1"/>
</dbReference>
<dbReference type="FunFam" id="1.10.3730.20:FF:000001">
    <property type="entry name" value="Quaternary ammonium compound resistance transporter SugE"/>
    <property type="match status" value="1"/>
</dbReference>
<evidence type="ECO:0000313" key="10">
    <source>
        <dbReference type="Proteomes" id="UP000199165"/>
    </source>
</evidence>
<evidence type="ECO:0000256" key="8">
    <source>
        <dbReference type="SAM" id="Phobius"/>
    </source>
</evidence>
<dbReference type="RefSeq" id="WP_092980676.1">
    <property type="nucleotide sequence ID" value="NZ_FPAT01000013.1"/>
</dbReference>
<keyword evidence="10" id="KW-1185">Reference proteome</keyword>
<evidence type="ECO:0000256" key="4">
    <source>
        <dbReference type="ARBA" id="ARBA00022692"/>
    </source>
</evidence>
<keyword evidence="2" id="KW-0813">Transport</keyword>
<feature type="transmembrane region" description="Helical" evidence="8">
    <location>
        <begin position="87"/>
        <end position="104"/>
    </location>
</feature>
<dbReference type="InterPro" id="IPR000390">
    <property type="entry name" value="Small_drug/metabolite_transptr"/>
</dbReference>
<dbReference type="STRING" id="995060.SAMN04487904_11394"/>
<comment type="similarity">
    <text evidence="7">Belongs to the drug/metabolite transporter (DMT) superfamily. Small multidrug resistance (SMR) (TC 2.A.7.1) family.</text>
</comment>
<dbReference type="Proteomes" id="UP000199165">
    <property type="component" value="Unassembled WGS sequence"/>
</dbReference>
<evidence type="ECO:0000256" key="1">
    <source>
        <dbReference type="ARBA" id="ARBA00004651"/>
    </source>
</evidence>
<sequence length="106" mass="11057">MAWVYLAIATVFEIAFALCANASQGFTRLGYSILTLVIGAGGTFFLSMALISIDVGVGYAIWTGLGSVGIVLLGTVLFKERLDWRKLLGIATVIVGVVGLELSGSA</sequence>
<keyword evidence="5 8" id="KW-1133">Transmembrane helix</keyword>
<dbReference type="GO" id="GO:0005886">
    <property type="term" value="C:plasma membrane"/>
    <property type="evidence" value="ECO:0007669"/>
    <property type="project" value="UniProtKB-SubCell"/>
</dbReference>